<dbReference type="GeneID" id="17357398"/>
<comment type="similarity">
    <text evidence="1">Belongs to the mTERF family.</text>
</comment>
<dbReference type="InParanoid" id="E1Z849"/>
<dbReference type="Pfam" id="PF02536">
    <property type="entry name" value="mTERF"/>
    <property type="match status" value="1"/>
</dbReference>
<evidence type="ECO:0000313" key="5">
    <source>
        <dbReference type="EMBL" id="EFN58279.1"/>
    </source>
</evidence>
<sequence length="223" mass="24557">MPEVLGVDSGVLAAKADYLAQAAGLSRREVAALLVRDPAAMLCSLDHLQQTVQWLSEGLGLDADLLRHVLSKGGVAKYPLATLQERVAFWLRLGFGLGEVRCMLERMPRLLLYPVHEPKYQLKLRFLTEELGLPLGALLSFPTYLSYSLPGRIAPRAAAARALAGRALPLQQLTRKDEQWAAWLGVGPEEWCAFQQAWRAGPEARRWADPESPGGQPRRVPSG</sequence>
<dbReference type="EMBL" id="GL433838">
    <property type="protein sequence ID" value="EFN58279.1"/>
    <property type="molecule type" value="Genomic_DNA"/>
</dbReference>
<evidence type="ECO:0000256" key="4">
    <source>
        <dbReference type="SAM" id="MobiDB-lite"/>
    </source>
</evidence>
<proteinExistence type="inferred from homology"/>
<keyword evidence="2" id="KW-0806">Transcription termination</keyword>
<reference evidence="5 6" key="1">
    <citation type="journal article" date="2010" name="Plant Cell">
        <title>The Chlorella variabilis NC64A genome reveals adaptation to photosymbiosis, coevolution with viruses, and cryptic sex.</title>
        <authorList>
            <person name="Blanc G."/>
            <person name="Duncan G."/>
            <person name="Agarkova I."/>
            <person name="Borodovsky M."/>
            <person name="Gurnon J."/>
            <person name="Kuo A."/>
            <person name="Lindquist E."/>
            <person name="Lucas S."/>
            <person name="Pangilinan J."/>
            <person name="Polle J."/>
            <person name="Salamov A."/>
            <person name="Terry A."/>
            <person name="Yamada T."/>
            <person name="Dunigan D.D."/>
            <person name="Grigoriev I.V."/>
            <person name="Claverie J.M."/>
            <person name="Van Etten J.L."/>
        </authorList>
    </citation>
    <scope>NUCLEOTIDE SEQUENCE [LARGE SCALE GENOMIC DNA]</scope>
    <source>
        <strain evidence="5 6">NC64A</strain>
    </source>
</reference>
<accession>E1Z849</accession>
<dbReference type="InterPro" id="IPR038538">
    <property type="entry name" value="MTERF_sf"/>
</dbReference>
<dbReference type="InterPro" id="IPR003690">
    <property type="entry name" value="MTERF"/>
</dbReference>
<protein>
    <recommendedName>
        <fullName evidence="7">mTERF domain-containing protein, mitochondrial</fullName>
    </recommendedName>
</protein>
<dbReference type="Proteomes" id="UP000008141">
    <property type="component" value="Unassembled WGS sequence"/>
</dbReference>
<dbReference type="PANTHER" id="PTHR13068:SF151">
    <property type="entry name" value="TRANSCRIPTION TERMINATION FACTOR MTERF9, CHLOROPLASTIC"/>
    <property type="match status" value="1"/>
</dbReference>
<name>E1Z849_CHLVA</name>
<feature type="region of interest" description="Disordered" evidence="4">
    <location>
        <begin position="203"/>
        <end position="223"/>
    </location>
</feature>
<organism evidence="6">
    <name type="scientific">Chlorella variabilis</name>
    <name type="common">Green alga</name>
    <dbReference type="NCBI Taxonomy" id="554065"/>
    <lineage>
        <taxon>Eukaryota</taxon>
        <taxon>Viridiplantae</taxon>
        <taxon>Chlorophyta</taxon>
        <taxon>core chlorophytes</taxon>
        <taxon>Trebouxiophyceae</taxon>
        <taxon>Chlorellales</taxon>
        <taxon>Chlorellaceae</taxon>
        <taxon>Chlorella clade</taxon>
        <taxon>Chlorella</taxon>
    </lineage>
</organism>
<evidence type="ECO:0000256" key="1">
    <source>
        <dbReference type="ARBA" id="ARBA00007692"/>
    </source>
</evidence>
<evidence type="ECO:0000313" key="6">
    <source>
        <dbReference type="Proteomes" id="UP000008141"/>
    </source>
</evidence>
<dbReference type="STRING" id="554065.E1Z849"/>
<dbReference type="Gene3D" id="1.25.70.10">
    <property type="entry name" value="Transcription termination factor 3, mitochondrial"/>
    <property type="match status" value="1"/>
</dbReference>
<dbReference type="KEGG" id="cvr:CHLNCDRAFT_57102"/>
<keyword evidence="6" id="KW-1185">Reference proteome</keyword>
<gene>
    <name evidence="5" type="ORF">CHLNCDRAFT_57102</name>
</gene>
<dbReference type="GO" id="GO:0003676">
    <property type="term" value="F:nucleic acid binding"/>
    <property type="evidence" value="ECO:0007669"/>
    <property type="project" value="InterPro"/>
</dbReference>
<evidence type="ECO:0008006" key="7">
    <source>
        <dbReference type="Google" id="ProtNLM"/>
    </source>
</evidence>
<dbReference type="eggNOG" id="KOG1267">
    <property type="taxonomic scope" value="Eukaryota"/>
</dbReference>
<keyword evidence="3" id="KW-0809">Transit peptide</keyword>
<dbReference type="PANTHER" id="PTHR13068">
    <property type="entry name" value="CGI-12 PROTEIN-RELATED"/>
    <property type="match status" value="1"/>
</dbReference>
<keyword evidence="2" id="KW-0804">Transcription</keyword>
<keyword evidence="2" id="KW-0805">Transcription regulation</keyword>
<evidence type="ECO:0000256" key="2">
    <source>
        <dbReference type="ARBA" id="ARBA00022472"/>
    </source>
</evidence>
<dbReference type="RefSeq" id="XP_005850381.1">
    <property type="nucleotide sequence ID" value="XM_005850319.1"/>
</dbReference>
<dbReference type="GO" id="GO:0006353">
    <property type="term" value="P:DNA-templated transcription termination"/>
    <property type="evidence" value="ECO:0007669"/>
    <property type="project" value="UniProtKB-KW"/>
</dbReference>
<dbReference type="SMART" id="SM00733">
    <property type="entry name" value="Mterf"/>
    <property type="match status" value="3"/>
</dbReference>
<evidence type="ECO:0000256" key="3">
    <source>
        <dbReference type="ARBA" id="ARBA00022946"/>
    </source>
</evidence>
<dbReference type="OrthoDB" id="509332at2759"/>
<dbReference type="AlphaFoldDB" id="E1Z849"/>